<evidence type="ECO:0000256" key="4">
    <source>
        <dbReference type="ARBA" id="ARBA00022967"/>
    </source>
</evidence>
<dbReference type="PROSITE" id="PS00211">
    <property type="entry name" value="ABC_TRANSPORTER_1"/>
    <property type="match status" value="1"/>
</dbReference>
<keyword evidence="4" id="KW-1278">Translocase</keyword>
<dbReference type="GO" id="GO:0016887">
    <property type="term" value="F:ATP hydrolysis activity"/>
    <property type="evidence" value="ECO:0007669"/>
    <property type="project" value="InterPro"/>
</dbReference>
<dbReference type="Proteomes" id="UP000321726">
    <property type="component" value="Unassembled WGS sequence"/>
</dbReference>
<feature type="domain" description="ABC transporter" evidence="6">
    <location>
        <begin position="2"/>
        <end position="231"/>
    </location>
</feature>
<accession>A0A1M7FXJ8</accession>
<dbReference type="EMBL" id="BJXU01000049">
    <property type="protein sequence ID" value="GEN23570.1"/>
    <property type="molecule type" value="Genomic_DNA"/>
</dbReference>
<dbReference type="InterPro" id="IPR027417">
    <property type="entry name" value="P-loop_NTPase"/>
</dbReference>
<evidence type="ECO:0000256" key="5">
    <source>
        <dbReference type="ARBA" id="ARBA00037066"/>
    </source>
</evidence>
<keyword evidence="3 8" id="KW-0067">ATP-binding</keyword>
<evidence type="ECO:0000313" key="10">
    <source>
        <dbReference type="Proteomes" id="UP000321726"/>
    </source>
</evidence>
<name>A0A1M7FXJ8_9GAMM</name>
<dbReference type="Proteomes" id="UP000184123">
    <property type="component" value="Unassembled WGS sequence"/>
</dbReference>
<evidence type="ECO:0000256" key="2">
    <source>
        <dbReference type="ARBA" id="ARBA00022741"/>
    </source>
</evidence>
<reference evidence="7 10" key="2">
    <citation type="submission" date="2019-07" db="EMBL/GenBank/DDBJ databases">
        <title>Whole genome shotgun sequence of Halomonas cupida NBRC 102219.</title>
        <authorList>
            <person name="Hosoyama A."/>
            <person name="Uohara A."/>
            <person name="Ohji S."/>
            <person name="Ichikawa N."/>
        </authorList>
    </citation>
    <scope>NUCLEOTIDE SEQUENCE [LARGE SCALE GENOMIC DNA]</scope>
    <source>
        <strain evidence="7 10">NBRC 102219</strain>
    </source>
</reference>
<dbReference type="PANTHER" id="PTHR42794:SF1">
    <property type="entry name" value="HEMIN IMPORT ATP-BINDING PROTEIN HMUV"/>
    <property type="match status" value="1"/>
</dbReference>
<dbReference type="SMART" id="SM00382">
    <property type="entry name" value="AAA"/>
    <property type="match status" value="1"/>
</dbReference>
<comment type="function">
    <text evidence="5">Part of the ABC transporter complex HmuTUV involved in hemin import. Responsible for energy coupling to the transport system.</text>
</comment>
<dbReference type="InterPro" id="IPR003593">
    <property type="entry name" value="AAA+_ATPase"/>
</dbReference>
<gene>
    <name evidence="7" type="primary">hmuV</name>
    <name evidence="7" type="ORF">HCU01_15190</name>
    <name evidence="8" type="ORF">SAMN05660971_02106</name>
</gene>
<dbReference type="CDD" id="cd03214">
    <property type="entry name" value="ABC_Iron-Siderophores_B12_Hemin"/>
    <property type="match status" value="1"/>
</dbReference>
<evidence type="ECO:0000259" key="6">
    <source>
        <dbReference type="PROSITE" id="PS50893"/>
    </source>
</evidence>
<dbReference type="Gene3D" id="3.40.50.300">
    <property type="entry name" value="P-loop containing nucleotide triphosphate hydrolases"/>
    <property type="match status" value="1"/>
</dbReference>
<organism evidence="8 9">
    <name type="scientific">Halomonas cupida</name>
    <dbReference type="NCBI Taxonomy" id="44933"/>
    <lineage>
        <taxon>Bacteria</taxon>
        <taxon>Pseudomonadati</taxon>
        <taxon>Pseudomonadota</taxon>
        <taxon>Gammaproteobacteria</taxon>
        <taxon>Oceanospirillales</taxon>
        <taxon>Halomonadaceae</taxon>
        <taxon>Halomonas</taxon>
    </lineage>
</organism>
<keyword evidence="1" id="KW-0813">Transport</keyword>
<dbReference type="Pfam" id="PF00005">
    <property type="entry name" value="ABC_tran"/>
    <property type="match status" value="1"/>
</dbReference>
<dbReference type="OrthoDB" id="6461291at2"/>
<evidence type="ECO:0000313" key="8">
    <source>
        <dbReference type="EMBL" id="SHM08716.1"/>
    </source>
</evidence>
<protein>
    <submittedName>
        <fullName evidence="7">Hemin import ATP-binding protein HmuV</fullName>
    </submittedName>
    <submittedName>
        <fullName evidence="8">Iron complex transport system ATP-binding protein</fullName>
    </submittedName>
</protein>
<keyword evidence="2" id="KW-0547">Nucleotide-binding</keyword>
<dbReference type="AlphaFoldDB" id="A0A1M7FXJ8"/>
<proteinExistence type="predicted"/>
<evidence type="ECO:0000313" key="9">
    <source>
        <dbReference type="Proteomes" id="UP000184123"/>
    </source>
</evidence>
<keyword evidence="10" id="KW-1185">Reference proteome</keyword>
<evidence type="ECO:0000256" key="3">
    <source>
        <dbReference type="ARBA" id="ARBA00022840"/>
    </source>
</evidence>
<dbReference type="SUPFAM" id="SSF52540">
    <property type="entry name" value="P-loop containing nucleoside triphosphate hydrolases"/>
    <property type="match status" value="1"/>
</dbReference>
<dbReference type="EMBL" id="FRCA01000005">
    <property type="protein sequence ID" value="SHM08716.1"/>
    <property type="molecule type" value="Genomic_DNA"/>
</dbReference>
<dbReference type="InterPro" id="IPR003439">
    <property type="entry name" value="ABC_transporter-like_ATP-bd"/>
</dbReference>
<dbReference type="STRING" id="44933.SAMN05660971_02106"/>
<evidence type="ECO:0000313" key="7">
    <source>
        <dbReference type="EMBL" id="GEN23570.1"/>
    </source>
</evidence>
<dbReference type="PANTHER" id="PTHR42794">
    <property type="entry name" value="HEMIN IMPORT ATP-BINDING PROTEIN HMUV"/>
    <property type="match status" value="1"/>
</dbReference>
<reference evidence="8 9" key="1">
    <citation type="submission" date="2016-11" db="EMBL/GenBank/DDBJ databases">
        <authorList>
            <person name="Jaros S."/>
            <person name="Januszkiewicz K."/>
            <person name="Wedrychowicz H."/>
        </authorList>
    </citation>
    <scope>NUCLEOTIDE SEQUENCE [LARGE SCALE GENOMIC DNA]</scope>
    <source>
        <strain evidence="8 9">DSM 4740</strain>
    </source>
</reference>
<dbReference type="RefSeq" id="WP_073435160.1">
    <property type="nucleotide sequence ID" value="NZ_BJXU01000049.1"/>
</dbReference>
<evidence type="ECO:0000256" key="1">
    <source>
        <dbReference type="ARBA" id="ARBA00022448"/>
    </source>
</evidence>
<dbReference type="PROSITE" id="PS50893">
    <property type="entry name" value="ABC_TRANSPORTER_2"/>
    <property type="match status" value="1"/>
</dbReference>
<dbReference type="InterPro" id="IPR017871">
    <property type="entry name" value="ABC_transporter-like_CS"/>
</dbReference>
<dbReference type="GO" id="GO:0005524">
    <property type="term" value="F:ATP binding"/>
    <property type="evidence" value="ECO:0007669"/>
    <property type="project" value="UniProtKB-KW"/>
</dbReference>
<sequence>MLSLESASLEGTPQLAPLSDHIHPGQLLAIVGPNGAGKSTLLGLLSGFRQPDHGRVCLEGQELALWSVAALAARRALVAQQERPAFAWPLRDLVALGAHCSDDGIGRTLQELELDTLATRSVLSLSGGELQRVMIARALCQLKGPQPGPRYLLLDEPTSALDIGQQQNLMRLLRRQTRCSNLAVICVLHDLNLASRFADRVWLMDRGCRIDAGSPADVLRAERLAPIYRAELDDITWDDEGSSLLAIRR</sequence>